<dbReference type="Proteomes" id="UP001054837">
    <property type="component" value="Unassembled WGS sequence"/>
</dbReference>
<evidence type="ECO:0000256" key="1">
    <source>
        <dbReference type="SAM" id="MobiDB-lite"/>
    </source>
</evidence>
<evidence type="ECO:0000313" key="3">
    <source>
        <dbReference type="Proteomes" id="UP001054837"/>
    </source>
</evidence>
<feature type="region of interest" description="Disordered" evidence="1">
    <location>
        <begin position="73"/>
        <end position="96"/>
    </location>
</feature>
<dbReference type="EMBL" id="BPLQ01000191">
    <property type="protein sequence ID" value="GIX68639.1"/>
    <property type="molecule type" value="Genomic_DNA"/>
</dbReference>
<keyword evidence="3" id="KW-1185">Reference proteome</keyword>
<organism evidence="2 3">
    <name type="scientific">Caerostris darwini</name>
    <dbReference type="NCBI Taxonomy" id="1538125"/>
    <lineage>
        <taxon>Eukaryota</taxon>
        <taxon>Metazoa</taxon>
        <taxon>Ecdysozoa</taxon>
        <taxon>Arthropoda</taxon>
        <taxon>Chelicerata</taxon>
        <taxon>Arachnida</taxon>
        <taxon>Araneae</taxon>
        <taxon>Araneomorphae</taxon>
        <taxon>Entelegynae</taxon>
        <taxon>Araneoidea</taxon>
        <taxon>Araneidae</taxon>
        <taxon>Caerostris</taxon>
    </lineage>
</organism>
<protein>
    <submittedName>
        <fullName evidence="2">Uncharacterized protein</fullName>
    </submittedName>
</protein>
<gene>
    <name evidence="2" type="ORF">CDAR_47581</name>
</gene>
<reference evidence="2 3" key="1">
    <citation type="submission" date="2021-06" db="EMBL/GenBank/DDBJ databases">
        <title>Caerostris darwini draft genome.</title>
        <authorList>
            <person name="Kono N."/>
            <person name="Arakawa K."/>
        </authorList>
    </citation>
    <scope>NUCLEOTIDE SEQUENCE [LARGE SCALE GENOMIC DNA]</scope>
</reference>
<sequence length="112" mass="11950">MAVAQRKAPDCICQSLFCGERRLQGQIAPGTGRDSFSHVVCSVPAPLGTKECPRPPSDPSIVGEPCAIDSSSSISYAKRSRSSESVQIRTLSEEGRTKTLSSLPIPNINYLA</sequence>
<dbReference type="AlphaFoldDB" id="A0AAV4MCW3"/>
<accession>A0AAV4MCW3</accession>
<name>A0AAV4MCW3_9ARAC</name>
<evidence type="ECO:0000313" key="2">
    <source>
        <dbReference type="EMBL" id="GIX68639.1"/>
    </source>
</evidence>
<comment type="caution">
    <text evidence="2">The sequence shown here is derived from an EMBL/GenBank/DDBJ whole genome shotgun (WGS) entry which is preliminary data.</text>
</comment>
<proteinExistence type="predicted"/>